<protein>
    <submittedName>
        <fullName evidence="2">Uncharacterized protein</fullName>
    </submittedName>
</protein>
<keyword evidence="3" id="KW-1185">Reference proteome</keyword>
<feature type="chain" id="PRO_5047452736" evidence="1">
    <location>
        <begin position="31"/>
        <end position="176"/>
    </location>
</feature>
<comment type="caution">
    <text evidence="2">The sequence shown here is derived from an EMBL/GenBank/DDBJ whole genome shotgun (WGS) entry which is preliminary data.</text>
</comment>
<sequence>MSAFDPKRTLDMERFLLAVLMLTLSAAARADDRCPVEVRVHATTHGTGIGINGSSCKASLEEFWRVVEGRLPRPLPRDLTWLSLMMPAGADQVAAMSRAWGRGCNSPGWLGASFLAAYKQEPAARVLAPSLAKLTPVPDSVDNFYVVKRSKGSISNSACDGDLMEPVIYYSLSPAR</sequence>
<accession>A0ABT6XG44</accession>
<evidence type="ECO:0000313" key="2">
    <source>
        <dbReference type="EMBL" id="MDI9239112.1"/>
    </source>
</evidence>
<dbReference type="Proteomes" id="UP001321580">
    <property type="component" value="Unassembled WGS sequence"/>
</dbReference>
<gene>
    <name evidence="2" type="ORF">QLQ15_09340</name>
</gene>
<organism evidence="2 3">
    <name type="scientific">Lysobacter stagni</name>
    <dbReference type="NCBI Taxonomy" id="3045172"/>
    <lineage>
        <taxon>Bacteria</taxon>
        <taxon>Pseudomonadati</taxon>
        <taxon>Pseudomonadota</taxon>
        <taxon>Gammaproteobacteria</taxon>
        <taxon>Lysobacterales</taxon>
        <taxon>Lysobacteraceae</taxon>
        <taxon>Lysobacter</taxon>
    </lineage>
</organism>
<evidence type="ECO:0000313" key="3">
    <source>
        <dbReference type="Proteomes" id="UP001321580"/>
    </source>
</evidence>
<keyword evidence="1" id="KW-0732">Signal</keyword>
<evidence type="ECO:0000256" key="1">
    <source>
        <dbReference type="SAM" id="SignalP"/>
    </source>
</evidence>
<dbReference type="RefSeq" id="WP_283212518.1">
    <property type="nucleotide sequence ID" value="NZ_JASGBI010000001.1"/>
</dbReference>
<reference evidence="2 3" key="1">
    <citation type="submission" date="2023-05" db="EMBL/GenBank/DDBJ databases">
        <title>Lysobacter sp. strain LF1 Genome sequencing and assembly.</title>
        <authorList>
            <person name="Jung Y."/>
        </authorList>
    </citation>
    <scope>NUCLEOTIDE SEQUENCE [LARGE SCALE GENOMIC DNA]</scope>
    <source>
        <strain evidence="2 3">LF1</strain>
    </source>
</reference>
<dbReference type="EMBL" id="JASGBI010000001">
    <property type="protein sequence ID" value="MDI9239112.1"/>
    <property type="molecule type" value="Genomic_DNA"/>
</dbReference>
<proteinExistence type="predicted"/>
<name>A0ABT6XG44_9GAMM</name>
<feature type="signal peptide" evidence="1">
    <location>
        <begin position="1"/>
        <end position="30"/>
    </location>
</feature>